<dbReference type="CDD" id="cd07153">
    <property type="entry name" value="Fur_like"/>
    <property type="match status" value="1"/>
</dbReference>
<evidence type="ECO:0000256" key="6">
    <source>
        <dbReference type="ARBA" id="ARBA00023163"/>
    </source>
</evidence>
<comment type="caution">
    <text evidence="9">The sequence shown here is derived from an EMBL/GenBank/DDBJ whole genome shotgun (WGS) entry which is preliminary data.</text>
</comment>
<proteinExistence type="inferred from homology"/>
<dbReference type="InterPro" id="IPR043135">
    <property type="entry name" value="Fur_C"/>
</dbReference>
<evidence type="ECO:0000256" key="3">
    <source>
        <dbReference type="ARBA" id="ARBA00022833"/>
    </source>
</evidence>
<dbReference type="GO" id="GO:0045892">
    <property type="term" value="P:negative regulation of DNA-templated transcription"/>
    <property type="evidence" value="ECO:0007669"/>
    <property type="project" value="TreeGrafter"/>
</dbReference>
<keyword evidence="10" id="KW-1185">Reference proteome</keyword>
<feature type="binding site" evidence="7">
    <location>
        <position position="126"/>
    </location>
    <ligand>
        <name>Zn(2+)</name>
        <dbReference type="ChEBI" id="CHEBI:29105"/>
    </ligand>
</feature>
<evidence type="ECO:0000313" key="9">
    <source>
        <dbReference type="EMBL" id="MBB5225217.1"/>
    </source>
</evidence>
<dbReference type="GO" id="GO:0000976">
    <property type="term" value="F:transcription cis-regulatory region binding"/>
    <property type="evidence" value="ECO:0007669"/>
    <property type="project" value="TreeGrafter"/>
</dbReference>
<dbReference type="InterPro" id="IPR002481">
    <property type="entry name" value="FUR"/>
</dbReference>
<feature type="binding site" evidence="7">
    <location>
        <position position="123"/>
    </location>
    <ligand>
        <name>Zn(2+)</name>
        <dbReference type="ChEBI" id="CHEBI:29105"/>
    </ligand>
</feature>
<reference evidence="9 10" key="1">
    <citation type="submission" date="2020-08" db="EMBL/GenBank/DDBJ databases">
        <title>Genomic Encyclopedia of Type Strains, Phase IV (KMG-IV): sequencing the most valuable type-strain genomes for metagenomic binning, comparative biology and taxonomic classification.</title>
        <authorList>
            <person name="Goeker M."/>
        </authorList>
    </citation>
    <scope>NUCLEOTIDE SEQUENCE [LARGE SCALE GENOMIC DNA]</scope>
    <source>
        <strain evidence="9 10">DSM 103462</strain>
    </source>
</reference>
<feature type="binding site" evidence="7">
    <location>
        <position position="84"/>
    </location>
    <ligand>
        <name>Zn(2+)</name>
        <dbReference type="ChEBI" id="CHEBI:29105"/>
    </ligand>
</feature>
<dbReference type="PANTHER" id="PTHR33202:SF7">
    <property type="entry name" value="FERRIC UPTAKE REGULATION PROTEIN"/>
    <property type="match status" value="1"/>
</dbReference>
<dbReference type="GO" id="GO:0008270">
    <property type="term" value="F:zinc ion binding"/>
    <property type="evidence" value="ECO:0007669"/>
    <property type="project" value="TreeGrafter"/>
</dbReference>
<dbReference type="AlphaFoldDB" id="A0A7W8G7B4"/>
<dbReference type="Pfam" id="PF01475">
    <property type="entry name" value="FUR"/>
    <property type="match status" value="1"/>
</dbReference>
<keyword evidence="5" id="KW-0238">DNA-binding</keyword>
<keyword evidence="6" id="KW-0804">Transcription</keyword>
<evidence type="ECO:0000256" key="4">
    <source>
        <dbReference type="ARBA" id="ARBA00023015"/>
    </source>
</evidence>
<accession>A0A7W8G7B4</accession>
<dbReference type="GO" id="GO:0003700">
    <property type="term" value="F:DNA-binding transcription factor activity"/>
    <property type="evidence" value="ECO:0007669"/>
    <property type="project" value="InterPro"/>
</dbReference>
<dbReference type="Gene3D" id="1.10.10.10">
    <property type="entry name" value="Winged helix-like DNA-binding domain superfamily/Winged helix DNA-binding domain"/>
    <property type="match status" value="1"/>
</dbReference>
<evidence type="ECO:0000256" key="7">
    <source>
        <dbReference type="PIRSR" id="PIRSR602481-1"/>
    </source>
</evidence>
<evidence type="ECO:0000256" key="5">
    <source>
        <dbReference type="ARBA" id="ARBA00023125"/>
    </source>
</evidence>
<dbReference type="SUPFAM" id="SSF46785">
    <property type="entry name" value="Winged helix' DNA-binding domain"/>
    <property type="match status" value="1"/>
</dbReference>
<comment type="cofactor">
    <cofactor evidence="7">
        <name>Zn(2+)</name>
        <dbReference type="ChEBI" id="CHEBI:29105"/>
    </cofactor>
    <text evidence="7">Binds 1 zinc ion per subunit.</text>
</comment>
<dbReference type="EMBL" id="JACHFQ010000002">
    <property type="protein sequence ID" value="MBB5225217.1"/>
    <property type="molecule type" value="Genomic_DNA"/>
</dbReference>
<sequence>MQNRNSAQKTLIMNIMEGNKTHPTADEIYDQARKADPHISRGTVYRNLNLLVENGILLRVSVPDAADHFDSTLKEHFHFHCRRCHKVLDVPDVCPSEVMAVESKMEEAGFKSLSHTIVFEGFCPDCSKEI</sequence>
<dbReference type="PANTHER" id="PTHR33202">
    <property type="entry name" value="ZINC UPTAKE REGULATION PROTEIN"/>
    <property type="match status" value="1"/>
</dbReference>
<evidence type="ECO:0000313" key="10">
    <source>
        <dbReference type="Proteomes" id="UP000518887"/>
    </source>
</evidence>
<name>A0A7W8G7B4_9SPIR</name>
<feature type="binding site" evidence="8">
    <location>
        <position position="115"/>
    </location>
    <ligand>
        <name>Fe cation</name>
        <dbReference type="ChEBI" id="CHEBI:24875"/>
    </ligand>
</feature>
<keyword evidence="2" id="KW-0678">Repressor</keyword>
<gene>
    <name evidence="9" type="ORF">HNP76_000561</name>
</gene>
<protein>
    <submittedName>
        <fullName evidence="9">Fur family peroxide stress response transcriptional regulator</fullName>
    </submittedName>
</protein>
<dbReference type="Proteomes" id="UP000518887">
    <property type="component" value="Unassembled WGS sequence"/>
</dbReference>
<evidence type="ECO:0000256" key="1">
    <source>
        <dbReference type="ARBA" id="ARBA00007957"/>
    </source>
</evidence>
<feature type="binding site" evidence="7">
    <location>
        <position position="81"/>
    </location>
    <ligand>
        <name>Zn(2+)</name>
        <dbReference type="ChEBI" id="CHEBI:29105"/>
    </ligand>
</feature>
<keyword evidence="7" id="KW-0479">Metal-binding</keyword>
<evidence type="ECO:0000256" key="2">
    <source>
        <dbReference type="ARBA" id="ARBA00022491"/>
    </source>
</evidence>
<evidence type="ECO:0000256" key="8">
    <source>
        <dbReference type="PIRSR" id="PIRSR602481-2"/>
    </source>
</evidence>
<dbReference type="InterPro" id="IPR036388">
    <property type="entry name" value="WH-like_DNA-bd_sf"/>
</dbReference>
<keyword evidence="4" id="KW-0805">Transcription regulation</keyword>
<feature type="binding site" evidence="8">
    <location>
        <position position="97"/>
    </location>
    <ligand>
        <name>Fe cation</name>
        <dbReference type="ChEBI" id="CHEBI:24875"/>
    </ligand>
</feature>
<keyword evidence="8" id="KW-0408">Iron</keyword>
<keyword evidence="3 7" id="KW-0862">Zinc</keyword>
<dbReference type="GO" id="GO:1900376">
    <property type="term" value="P:regulation of secondary metabolite biosynthetic process"/>
    <property type="evidence" value="ECO:0007669"/>
    <property type="project" value="TreeGrafter"/>
</dbReference>
<dbReference type="Gene3D" id="3.30.1490.190">
    <property type="match status" value="1"/>
</dbReference>
<dbReference type="InterPro" id="IPR036390">
    <property type="entry name" value="WH_DNA-bd_sf"/>
</dbReference>
<comment type="similarity">
    <text evidence="1">Belongs to the Fur family.</text>
</comment>
<dbReference type="RefSeq" id="WP_184657284.1">
    <property type="nucleotide sequence ID" value="NZ_CP031518.1"/>
</dbReference>
<organism evidence="9 10">
    <name type="scientific">Treponema ruminis</name>
    <dbReference type="NCBI Taxonomy" id="744515"/>
    <lineage>
        <taxon>Bacteria</taxon>
        <taxon>Pseudomonadati</taxon>
        <taxon>Spirochaetota</taxon>
        <taxon>Spirochaetia</taxon>
        <taxon>Spirochaetales</taxon>
        <taxon>Treponemataceae</taxon>
        <taxon>Treponema</taxon>
    </lineage>
</organism>
<comment type="cofactor">
    <cofactor evidence="8">
        <name>Mn(2+)</name>
        <dbReference type="ChEBI" id="CHEBI:29035"/>
    </cofactor>
    <cofactor evidence="8">
        <name>Fe(2+)</name>
        <dbReference type="ChEBI" id="CHEBI:29033"/>
    </cofactor>
    <text evidence="8">Binds 1 Mn(2+) or Fe(2+) ion per subunit.</text>
</comment>